<organism evidence="7 8">
    <name type="scientific">Panicum virgatum</name>
    <name type="common">Blackwell switchgrass</name>
    <dbReference type="NCBI Taxonomy" id="38727"/>
    <lineage>
        <taxon>Eukaryota</taxon>
        <taxon>Viridiplantae</taxon>
        <taxon>Streptophyta</taxon>
        <taxon>Embryophyta</taxon>
        <taxon>Tracheophyta</taxon>
        <taxon>Spermatophyta</taxon>
        <taxon>Magnoliopsida</taxon>
        <taxon>Liliopsida</taxon>
        <taxon>Poales</taxon>
        <taxon>Poaceae</taxon>
        <taxon>PACMAD clade</taxon>
        <taxon>Panicoideae</taxon>
        <taxon>Panicodae</taxon>
        <taxon>Paniceae</taxon>
        <taxon>Panicinae</taxon>
        <taxon>Panicum</taxon>
        <taxon>Panicum sect. Hiantes</taxon>
    </lineage>
</organism>
<comment type="caution">
    <text evidence="7">The sequence shown here is derived from an EMBL/GenBank/DDBJ whole genome shotgun (WGS) entry which is preliminary data.</text>
</comment>
<feature type="compositionally biased region" description="Low complexity" evidence="5">
    <location>
        <begin position="120"/>
        <end position="131"/>
    </location>
</feature>
<dbReference type="PANTHER" id="PTHR34396:SF26">
    <property type="entry name" value="OS03G0264950 PROTEIN"/>
    <property type="match status" value="1"/>
</dbReference>
<evidence type="ECO:0000313" key="8">
    <source>
        <dbReference type="Proteomes" id="UP000823388"/>
    </source>
</evidence>
<evidence type="ECO:0000259" key="6">
    <source>
        <dbReference type="PROSITE" id="PS50808"/>
    </source>
</evidence>
<sequence length="239" mass="25480">MPRSVCGGGGGGCCRHGGIARSVAAGFAFFQATNAVSVAGSLSEAVPAGGGGGWTRKTAATATTPSGSRRPPQFCFKSIHQAAADRADGQAAADPDSSAPTDHRVTEKHLEMSSLQLEASGTSESTGNSSSQTPNRKAPIWEYYEPELVRIDGALKAICKYCGTKLIANRKSGTNSLRTHIAEYCPKVPNDDRNRFVATMKKKPDGCPFTFNKQRSRDLMIAWIVRADVAFNKFDDEGF</sequence>
<evidence type="ECO:0000256" key="2">
    <source>
        <dbReference type="ARBA" id="ARBA00022771"/>
    </source>
</evidence>
<dbReference type="SMART" id="SM00614">
    <property type="entry name" value="ZnF_BED"/>
    <property type="match status" value="1"/>
</dbReference>
<keyword evidence="3" id="KW-0862">Zinc</keyword>
<keyword evidence="2 4" id="KW-0863">Zinc-finger</keyword>
<dbReference type="GO" id="GO:0005634">
    <property type="term" value="C:nucleus"/>
    <property type="evidence" value="ECO:0007669"/>
    <property type="project" value="TreeGrafter"/>
</dbReference>
<dbReference type="GO" id="GO:1990837">
    <property type="term" value="F:sequence-specific double-stranded DNA binding"/>
    <property type="evidence" value="ECO:0007669"/>
    <property type="project" value="TreeGrafter"/>
</dbReference>
<gene>
    <name evidence="7" type="ORF">PVAP13_6NG119730</name>
</gene>
<keyword evidence="8" id="KW-1185">Reference proteome</keyword>
<evidence type="ECO:0000256" key="4">
    <source>
        <dbReference type="PROSITE-ProRule" id="PRU00027"/>
    </source>
</evidence>
<proteinExistence type="predicted"/>
<feature type="domain" description="BED-type" evidence="6">
    <location>
        <begin position="135"/>
        <end position="192"/>
    </location>
</feature>
<evidence type="ECO:0000256" key="5">
    <source>
        <dbReference type="SAM" id="MobiDB-lite"/>
    </source>
</evidence>
<dbReference type="Proteomes" id="UP000823388">
    <property type="component" value="Chromosome 6N"/>
</dbReference>
<feature type="region of interest" description="Disordered" evidence="5">
    <location>
        <begin position="46"/>
        <end position="73"/>
    </location>
</feature>
<evidence type="ECO:0000313" key="7">
    <source>
        <dbReference type="EMBL" id="KAG2576905.1"/>
    </source>
</evidence>
<feature type="compositionally biased region" description="Polar residues" evidence="5">
    <location>
        <begin position="58"/>
        <end position="67"/>
    </location>
</feature>
<dbReference type="InterPro" id="IPR053031">
    <property type="entry name" value="Cuticle_assoc_protein"/>
</dbReference>
<evidence type="ECO:0000256" key="3">
    <source>
        <dbReference type="ARBA" id="ARBA00022833"/>
    </source>
</evidence>
<dbReference type="PANTHER" id="PTHR34396">
    <property type="entry name" value="OS03G0264950 PROTEIN-RELATED"/>
    <property type="match status" value="1"/>
</dbReference>
<dbReference type="GO" id="GO:0006357">
    <property type="term" value="P:regulation of transcription by RNA polymerase II"/>
    <property type="evidence" value="ECO:0007669"/>
    <property type="project" value="TreeGrafter"/>
</dbReference>
<dbReference type="InterPro" id="IPR003656">
    <property type="entry name" value="Znf_BED"/>
</dbReference>
<reference evidence="7" key="1">
    <citation type="submission" date="2020-05" db="EMBL/GenBank/DDBJ databases">
        <title>WGS assembly of Panicum virgatum.</title>
        <authorList>
            <person name="Lovell J.T."/>
            <person name="Jenkins J."/>
            <person name="Shu S."/>
            <person name="Juenger T.E."/>
            <person name="Schmutz J."/>
        </authorList>
    </citation>
    <scope>NUCLEOTIDE SEQUENCE</scope>
    <source>
        <strain evidence="7">AP13</strain>
    </source>
</reference>
<dbReference type="GO" id="GO:0008270">
    <property type="term" value="F:zinc ion binding"/>
    <property type="evidence" value="ECO:0007669"/>
    <property type="project" value="UniProtKB-KW"/>
</dbReference>
<feature type="compositionally biased region" description="Low complexity" evidence="5">
    <location>
        <begin position="89"/>
        <end position="100"/>
    </location>
</feature>
<feature type="region of interest" description="Disordered" evidence="5">
    <location>
        <begin position="86"/>
        <end position="105"/>
    </location>
</feature>
<accession>A0A8T0QVG0</accession>
<keyword evidence="1" id="KW-0479">Metal-binding</keyword>
<evidence type="ECO:0000256" key="1">
    <source>
        <dbReference type="ARBA" id="ARBA00022723"/>
    </source>
</evidence>
<dbReference type="PROSITE" id="PS50808">
    <property type="entry name" value="ZF_BED"/>
    <property type="match status" value="1"/>
</dbReference>
<dbReference type="AlphaFoldDB" id="A0A8T0QVG0"/>
<feature type="region of interest" description="Disordered" evidence="5">
    <location>
        <begin position="116"/>
        <end position="136"/>
    </location>
</feature>
<dbReference type="EMBL" id="CM029048">
    <property type="protein sequence ID" value="KAG2576905.1"/>
    <property type="molecule type" value="Genomic_DNA"/>
</dbReference>
<name>A0A8T0QVG0_PANVG</name>
<protein>
    <recommendedName>
        <fullName evidence="6">BED-type domain-containing protein</fullName>
    </recommendedName>
</protein>